<evidence type="ECO:0000256" key="3">
    <source>
        <dbReference type="ARBA" id="ARBA00023082"/>
    </source>
</evidence>
<dbReference type="Pfam" id="PF04542">
    <property type="entry name" value="Sigma70_r2"/>
    <property type="match status" value="1"/>
</dbReference>
<dbReference type="SUPFAM" id="SSF88946">
    <property type="entry name" value="Sigma2 domain of RNA polymerase sigma factors"/>
    <property type="match status" value="1"/>
</dbReference>
<dbReference type="GO" id="GO:0016987">
    <property type="term" value="F:sigma factor activity"/>
    <property type="evidence" value="ECO:0007669"/>
    <property type="project" value="UniProtKB-KW"/>
</dbReference>
<sequence length="180" mass="19669">MDDKQRFAEVVLPHVDDALALARWLTGNCADAEDVLQDACIRAFRAISSVGDDAPRAWFLAIVRNTAFTWMAKNRPKAMITTDDEGTFERASLEMVGPKSSPEAMLIEKADAEHIHHAIAALPVAYREVLVLREIEGLSYQEVAKVLSIPIGTVMSRLARARNLLIQRIGMAGTGKAGVA</sequence>
<dbReference type="InterPro" id="IPR013324">
    <property type="entry name" value="RNA_pol_sigma_r3/r4-like"/>
</dbReference>
<keyword evidence="4 6" id="KW-0238">DNA-binding</keyword>
<evidence type="ECO:0000256" key="6">
    <source>
        <dbReference type="RuleBase" id="RU000716"/>
    </source>
</evidence>
<dbReference type="HOGENOM" id="CLU_047691_1_2_5"/>
<name>N0BA41_9HYPH</name>
<dbReference type="InterPro" id="IPR036388">
    <property type="entry name" value="WH-like_DNA-bd_sf"/>
</dbReference>
<dbReference type="CDD" id="cd06171">
    <property type="entry name" value="Sigma70_r4"/>
    <property type="match status" value="1"/>
</dbReference>
<dbReference type="InterPro" id="IPR014284">
    <property type="entry name" value="RNA_pol_sigma-70_dom"/>
</dbReference>
<dbReference type="Proteomes" id="UP000005952">
    <property type="component" value="Chromosome"/>
</dbReference>
<dbReference type="InterPro" id="IPR000838">
    <property type="entry name" value="RNA_pol_sigma70_ECF_CS"/>
</dbReference>
<dbReference type="Gene3D" id="1.10.1740.10">
    <property type="match status" value="1"/>
</dbReference>
<dbReference type="STRING" id="670307.HYPDE_26448"/>
<dbReference type="Pfam" id="PF08281">
    <property type="entry name" value="Sigma70_r4_2"/>
    <property type="match status" value="1"/>
</dbReference>
<dbReference type="NCBIfam" id="TIGR02937">
    <property type="entry name" value="sigma70-ECF"/>
    <property type="match status" value="1"/>
</dbReference>
<keyword evidence="3 6" id="KW-0731">Sigma factor</keyword>
<keyword evidence="5 6" id="KW-0804">Transcription</keyword>
<dbReference type="InterPro" id="IPR013325">
    <property type="entry name" value="RNA_pol_sigma_r2"/>
</dbReference>
<dbReference type="GO" id="GO:0003677">
    <property type="term" value="F:DNA binding"/>
    <property type="evidence" value="ECO:0007669"/>
    <property type="project" value="UniProtKB-KW"/>
</dbReference>
<protein>
    <recommendedName>
        <fullName evidence="6">RNA polymerase sigma factor</fullName>
    </recommendedName>
</protein>
<dbReference type="SUPFAM" id="SSF88659">
    <property type="entry name" value="Sigma3 and sigma4 domains of RNA polymerase sigma factors"/>
    <property type="match status" value="1"/>
</dbReference>
<dbReference type="OrthoDB" id="9784272at2"/>
<dbReference type="eggNOG" id="COG1595">
    <property type="taxonomic scope" value="Bacteria"/>
</dbReference>
<feature type="domain" description="RNA polymerase sigma factor 70 region 4 type 2" evidence="8">
    <location>
        <begin position="115"/>
        <end position="163"/>
    </location>
</feature>
<evidence type="ECO:0000256" key="2">
    <source>
        <dbReference type="ARBA" id="ARBA00023015"/>
    </source>
</evidence>
<proteinExistence type="inferred from homology"/>
<dbReference type="KEGG" id="hdt:HYPDE_26448"/>
<keyword evidence="2 6" id="KW-0805">Transcription regulation</keyword>
<dbReference type="AlphaFoldDB" id="N0BA41"/>
<comment type="similarity">
    <text evidence="1 6">Belongs to the sigma-70 factor family. ECF subfamily.</text>
</comment>
<evidence type="ECO:0000256" key="1">
    <source>
        <dbReference type="ARBA" id="ARBA00010641"/>
    </source>
</evidence>
<dbReference type="GO" id="GO:0006352">
    <property type="term" value="P:DNA-templated transcription initiation"/>
    <property type="evidence" value="ECO:0007669"/>
    <property type="project" value="InterPro"/>
</dbReference>
<evidence type="ECO:0000256" key="5">
    <source>
        <dbReference type="ARBA" id="ARBA00023163"/>
    </source>
</evidence>
<feature type="domain" description="RNA polymerase sigma-70 region 2" evidence="7">
    <location>
        <begin position="13"/>
        <end position="75"/>
    </location>
</feature>
<evidence type="ECO:0000259" key="7">
    <source>
        <dbReference type="Pfam" id="PF04542"/>
    </source>
</evidence>
<dbReference type="Gene3D" id="1.10.10.10">
    <property type="entry name" value="Winged helix-like DNA-binding domain superfamily/Winged helix DNA-binding domain"/>
    <property type="match status" value="1"/>
</dbReference>
<dbReference type="RefSeq" id="WP_015597007.1">
    <property type="nucleotide sequence ID" value="NC_021172.1"/>
</dbReference>
<evidence type="ECO:0000313" key="10">
    <source>
        <dbReference type="Proteomes" id="UP000005952"/>
    </source>
</evidence>
<dbReference type="InterPro" id="IPR039425">
    <property type="entry name" value="RNA_pol_sigma-70-like"/>
</dbReference>
<reference evidence="9 10" key="1">
    <citation type="journal article" date="2013" name="Genome Announc.">
        <title>Genome sequences for three denitrifying bacterial strains isolated from a uranium- and nitrate-contaminated subsurface environment.</title>
        <authorList>
            <person name="Venkatramanan R."/>
            <person name="Prakash O."/>
            <person name="Woyke T."/>
            <person name="Chain P."/>
            <person name="Goodwin L.A."/>
            <person name="Watson D."/>
            <person name="Brooks S."/>
            <person name="Kostka J.E."/>
            <person name="Green S.J."/>
        </authorList>
    </citation>
    <scope>NUCLEOTIDE SEQUENCE [LARGE SCALE GENOMIC DNA]</scope>
    <source>
        <strain evidence="9 10">1NES1</strain>
    </source>
</reference>
<dbReference type="PROSITE" id="PS01063">
    <property type="entry name" value="SIGMA70_ECF"/>
    <property type="match status" value="1"/>
</dbReference>
<organism evidence="9 10">
    <name type="scientific">Hyphomicrobium denitrificans 1NES1</name>
    <dbReference type="NCBI Taxonomy" id="670307"/>
    <lineage>
        <taxon>Bacteria</taxon>
        <taxon>Pseudomonadati</taxon>
        <taxon>Pseudomonadota</taxon>
        <taxon>Alphaproteobacteria</taxon>
        <taxon>Hyphomicrobiales</taxon>
        <taxon>Hyphomicrobiaceae</taxon>
        <taxon>Hyphomicrobium</taxon>
    </lineage>
</organism>
<dbReference type="PANTHER" id="PTHR43133">
    <property type="entry name" value="RNA POLYMERASE ECF-TYPE SIGMA FACTO"/>
    <property type="match status" value="1"/>
</dbReference>
<dbReference type="InterPro" id="IPR013249">
    <property type="entry name" value="RNA_pol_sigma70_r4_t2"/>
</dbReference>
<accession>N0BA41</accession>
<evidence type="ECO:0000259" key="8">
    <source>
        <dbReference type="Pfam" id="PF08281"/>
    </source>
</evidence>
<evidence type="ECO:0000256" key="4">
    <source>
        <dbReference type="ARBA" id="ARBA00023125"/>
    </source>
</evidence>
<gene>
    <name evidence="9" type="ORF">HYPDE_26448</name>
</gene>
<dbReference type="InterPro" id="IPR007627">
    <property type="entry name" value="RNA_pol_sigma70_r2"/>
</dbReference>
<dbReference type="PANTHER" id="PTHR43133:SF8">
    <property type="entry name" value="RNA POLYMERASE SIGMA FACTOR HI_1459-RELATED"/>
    <property type="match status" value="1"/>
</dbReference>
<keyword evidence="10" id="KW-1185">Reference proteome</keyword>
<dbReference type="EMBL" id="CP005587">
    <property type="protein sequence ID" value="AGK56970.1"/>
    <property type="molecule type" value="Genomic_DNA"/>
</dbReference>
<evidence type="ECO:0000313" key="9">
    <source>
        <dbReference type="EMBL" id="AGK56970.1"/>
    </source>
</evidence>